<dbReference type="STRING" id="3821.A0A151U003"/>
<evidence type="ECO:0000256" key="1">
    <source>
        <dbReference type="SAM" id="Coils"/>
    </source>
</evidence>
<evidence type="ECO:0000313" key="4">
    <source>
        <dbReference type="Proteomes" id="UP000075243"/>
    </source>
</evidence>
<feature type="region of interest" description="Disordered" evidence="2">
    <location>
        <begin position="252"/>
        <end position="317"/>
    </location>
</feature>
<dbReference type="EMBL" id="CM003604">
    <property type="protein sequence ID" value="KYP72620.1"/>
    <property type="molecule type" value="Genomic_DNA"/>
</dbReference>
<dbReference type="OMA" id="MWNSLRP"/>
<keyword evidence="1" id="KW-0175">Coiled coil</keyword>
<reference evidence="3 4" key="1">
    <citation type="journal article" date="2012" name="Nat. Biotechnol.">
        <title>Draft genome sequence of pigeonpea (Cajanus cajan), an orphan legume crop of resource-poor farmers.</title>
        <authorList>
            <person name="Varshney R.K."/>
            <person name="Chen W."/>
            <person name="Li Y."/>
            <person name="Bharti A.K."/>
            <person name="Saxena R.K."/>
            <person name="Schlueter J.A."/>
            <person name="Donoghue M.T."/>
            <person name="Azam S."/>
            <person name="Fan G."/>
            <person name="Whaley A.M."/>
            <person name="Farmer A.D."/>
            <person name="Sheridan J."/>
            <person name="Iwata A."/>
            <person name="Tuteja R."/>
            <person name="Penmetsa R.V."/>
            <person name="Wu W."/>
            <person name="Upadhyaya H.D."/>
            <person name="Yang S.P."/>
            <person name="Shah T."/>
            <person name="Saxena K.B."/>
            <person name="Michael T."/>
            <person name="McCombie W.R."/>
            <person name="Yang B."/>
            <person name="Zhang G."/>
            <person name="Yang H."/>
            <person name="Wang J."/>
            <person name="Spillane C."/>
            <person name="Cook D.R."/>
            <person name="May G.D."/>
            <person name="Xu X."/>
            <person name="Jackson S.A."/>
        </authorList>
    </citation>
    <scope>NUCLEOTIDE SEQUENCE [LARGE SCALE GENOMIC DNA]</scope>
    <source>
        <strain evidence="4">cv. Asha</strain>
    </source>
</reference>
<protein>
    <submittedName>
        <fullName evidence="3">Uncharacterized protein</fullName>
    </submittedName>
</protein>
<name>A0A151U003_CAJCA</name>
<dbReference type="AlphaFoldDB" id="A0A151U003"/>
<feature type="coiled-coil region" evidence="1">
    <location>
        <begin position="74"/>
        <end position="143"/>
    </location>
</feature>
<dbReference type="Proteomes" id="UP000075243">
    <property type="component" value="Chromosome 2"/>
</dbReference>
<dbReference type="PANTHER" id="PTHR35689">
    <property type="entry name" value="EARLY ENDOSOME ANTIGEN"/>
    <property type="match status" value="1"/>
</dbReference>
<keyword evidence="4" id="KW-1185">Reference proteome</keyword>
<accession>A0A151U003</accession>
<proteinExistence type="predicted"/>
<dbReference type="Gramene" id="C.cajan_05089.t">
    <property type="protein sequence ID" value="C.cajan_05089.t"/>
    <property type="gene ID" value="C.cajan_05089"/>
</dbReference>
<evidence type="ECO:0000256" key="2">
    <source>
        <dbReference type="SAM" id="MobiDB-lite"/>
    </source>
</evidence>
<sequence>MDLPPEIDEYIRETIDHSLGLPVSSQTLHAKLHASQESQRQLRQQHLFLLSKLKEKDQLIERARSEASMNAQAVKRFVAENQKLAVECENLVEQCVRLEKECKLYEHDREALMEFGNEAEDRAQEANARLHELEQELIKYKHQNESIDSFSTSTLEEDNLLESLLATVTTKDESSACGFLNAYSENEHCKKLLTMWNCLKPSIRTVLCLIAEIKSLENDKENLRVNLDRAEEEVKVLFEENSVLDEENKRLAKRCKERNHSSSGGKHTDSASAKSNKRKSSPKTCSPMAKKIDFEDVDSARTPLSPLGNKLSRMPHV</sequence>
<feature type="coiled-coil region" evidence="1">
    <location>
        <begin position="206"/>
        <end position="247"/>
    </location>
</feature>
<gene>
    <name evidence="3" type="ORF">KK1_005216</name>
</gene>
<evidence type="ECO:0000313" key="3">
    <source>
        <dbReference type="EMBL" id="KYP72620.1"/>
    </source>
</evidence>
<organism evidence="3 4">
    <name type="scientific">Cajanus cajan</name>
    <name type="common">Pigeon pea</name>
    <name type="synonym">Cajanus indicus</name>
    <dbReference type="NCBI Taxonomy" id="3821"/>
    <lineage>
        <taxon>Eukaryota</taxon>
        <taxon>Viridiplantae</taxon>
        <taxon>Streptophyta</taxon>
        <taxon>Embryophyta</taxon>
        <taxon>Tracheophyta</taxon>
        <taxon>Spermatophyta</taxon>
        <taxon>Magnoliopsida</taxon>
        <taxon>eudicotyledons</taxon>
        <taxon>Gunneridae</taxon>
        <taxon>Pentapetalae</taxon>
        <taxon>rosids</taxon>
        <taxon>fabids</taxon>
        <taxon>Fabales</taxon>
        <taxon>Fabaceae</taxon>
        <taxon>Papilionoideae</taxon>
        <taxon>50 kb inversion clade</taxon>
        <taxon>NPAAA clade</taxon>
        <taxon>indigoferoid/millettioid clade</taxon>
        <taxon>Phaseoleae</taxon>
        <taxon>Cajanus</taxon>
    </lineage>
</organism>
<dbReference type="PANTHER" id="PTHR35689:SF1">
    <property type="entry name" value="EARLY ENDOSOME ANTIGEN"/>
    <property type="match status" value="1"/>
</dbReference>